<dbReference type="Proteomes" id="UP000323142">
    <property type="component" value="Unassembled WGS sequence"/>
</dbReference>
<reference evidence="3 4" key="1">
    <citation type="submission" date="2019-09" db="EMBL/GenBank/DDBJ databases">
        <title>Salinarimonas rosea gen. nov., sp. nov., a new member of the a-2 subgroup of the Proteobacteria.</title>
        <authorList>
            <person name="Liu J."/>
        </authorList>
    </citation>
    <scope>NUCLEOTIDE SEQUENCE [LARGE SCALE GENOMIC DNA]</scope>
    <source>
        <strain evidence="3 4">BN140002</strain>
    </source>
</reference>
<name>A0A5B2VE57_9HYPH</name>
<accession>A0A5B2VE57</accession>
<protein>
    <recommendedName>
        <fullName evidence="5">DUF3617 family protein</fullName>
    </recommendedName>
</protein>
<evidence type="ECO:0000256" key="1">
    <source>
        <dbReference type="SAM" id="MobiDB-lite"/>
    </source>
</evidence>
<dbReference type="RefSeq" id="WP_149818255.1">
    <property type="nucleotide sequence ID" value="NZ_VUOA01000023.1"/>
</dbReference>
<reference evidence="3 4" key="2">
    <citation type="submission" date="2019-09" db="EMBL/GenBank/DDBJ databases">
        <authorList>
            <person name="Jin C."/>
        </authorList>
    </citation>
    <scope>NUCLEOTIDE SEQUENCE [LARGE SCALE GENOMIC DNA]</scope>
    <source>
        <strain evidence="3 4">BN140002</strain>
    </source>
</reference>
<gene>
    <name evidence="3" type="ORF">F0L46_13205</name>
</gene>
<sequence length="168" mass="18940">MRIALSIVLVVLGASHASATEVWASREGECGEWRTRWTMVQEREGVWTGDIEHEHIGGSCQRATGEQVRTEVRAILAGRDFFAARRGDEGVCSYYGTLQGDRVRGFELCENSPNRLAFALRFPAGETPERRQAARPQERDEWLDDPQTLRRGQPGPGFRLDFQIGPPR</sequence>
<keyword evidence="2" id="KW-0732">Signal</keyword>
<evidence type="ECO:0000313" key="3">
    <source>
        <dbReference type="EMBL" id="KAA2236720.1"/>
    </source>
</evidence>
<feature type="signal peptide" evidence="2">
    <location>
        <begin position="1"/>
        <end position="19"/>
    </location>
</feature>
<dbReference type="EMBL" id="VUOA01000023">
    <property type="protein sequence ID" value="KAA2236720.1"/>
    <property type="molecule type" value="Genomic_DNA"/>
</dbReference>
<evidence type="ECO:0000313" key="4">
    <source>
        <dbReference type="Proteomes" id="UP000323142"/>
    </source>
</evidence>
<dbReference type="AlphaFoldDB" id="A0A5B2VE57"/>
<proteinExistence type="predicted"/>
<feature type="region of interest" description="Disordered" evidence="1">
    <location>
        <begin position="127"/>
        <end position="168"/>
    </location>
</feature>
<keyword evidence="4" id="KW-1185">Reference proteome</keyword>
<dbReference type="OrthoDB" id="9758822at2"/>
<comment type="caution">
    <text evidence="3">The sequence shown here is derived from an EMBL/GenBank/DDBJ whole genome shotgun (WGS) entry which is preliminary data.</text>
</comment>
<feature type="chain" id="PRO_5023041267" description="DUF3617 family protein" evidence="2">
    <location>
        <begin position="20"/>
        <end position="168"/>
    </location>
</feature>
<feature type="compositionally biased region" description="Basic and acidic residues" evidence="1">
    <location>
        <begin position="127"/>
        <end position="140"/>
    </location>
</feature>
<evidence type="ECO:0008006" key="5">
    <source>
        <dbReference type="Google" id="ProtNLM"/>
    </source>
</evidence>
<organism evidence="3 4">
    <name type="scientific">Salinarimonas soli</name>
    <dbReference type="NCBI Taxonomy" id="1638099"/>
    <lineage>
        <taxon>Bacteria</taxon>
        <taxon>Pseudomonadati</taxon>
        <taxon>Pseudomonadota</taxon>
        <taxon>Alphaproteobacteria</taxon>
        <taxon>Hyphomicrobiales</taxon>
        <taxon>Salinarimonadaceae</taxon>
        <taxon>Salinarimonas</taxon>
    </lineage>
</organism>
<evidence type="ECO:0000256" key="2">
    <source>
        <dbReference type="SAM" id="SignalP"/>
    </source>
</evidence>